<evidence type="ECO:0000256" key="1">
    <source>
        <dbReference type="ARBA" id="ARBA00023002"/>
    </source>
</evidence>
<dbReference type="OrthoDB" id="9991913at2759"/>
<organism evidence="3 4">
    <name type="scientific">Aspergillus ruber (strain CBS 135680)</name>
    <dbReference type="NCBI Taxonomy" id="1388766"/>
    <lineage>
        <taxon>Eukaryota</taxon>
        <taxon>Fungi</taxon>
        <taxon>Dikarya</taxon>
        <taxon>Ascomycota</taxon>
        <taxon>Pezizomycotina</taxon>
        <taxon>Eurotiomycetes</taxon>
        <taxon>Eurotiomycetidae</taxon>
        <taxon>Eurotiales</taxon>
        <taxon>Aspergillaceae</taxon>
        <taxon>Aspergillus</taxon>
        <taxon>Aspergillus subgen. Aspergillus</taxon>
    </lineage>
</organism>
<keyword evidence="1" id="KW-0560">Oxidoreductase</keyword>
<dbReference type="PANTHER" id="PTHR10996">
    <property type="entry name" value="2-HYDROXYACID DEHYDROGENASE-RELATED"/>
    <property type="match status" value="1"/>
</dbReference>
<proteinExistence type="predicted"/>
<dbReference type="STRING" id="1388766.A0A017SLD8"/>
<name>A0A017SLD8_ASPRC</name>
<dbReference type="Proteomes" id="UP000019804">
    <property type="component" value="Unassembled WGS sequence"/>
</dbReference>
<keyword evidence="4" id="KW-1185">Reference proteome</keyword>
<gene>
    <name evidence="3" type="ORF">EURHEDRAFT_513600</name>
</gene>
<dbReference type="GO" id="GO:0005829">
    <property type="term" value="C:cytosol"/>
    <property type="evidence" value="ECO:0007669"/>
    <property type="project" value="TreeGrafter"/>
</dbReference>
<dbReference type="SUPFAM" id="SSF51735">
    <property type="entry name" value="NAD(P)-binding Rossmann-fold domains"/>
    <property type="match status" value="1"/>
</dbReference>
<dbReference type="GO" id="GO:0016618">
    <property type="term" value="F:hydroxypyruvate reductase [NAD(P)H] activity"/>
    <property type="evidence" value="ECO:0007669"/>
    <property type="project" value="TreeGrafter"/>
</dbReference>
<reference evidence="4" key="1">
    <citation type="journal article" date="2014" name="Nat. Commun.">
        <title>Genomic adaptations of the halophilic Dead Sea filamentous fungus Eurotium rubrum.</title>
        <authorList>
            <person name="Kis-Papo T."/>
            <person name="Weig A.R."/>
            <person name="Riley R."/>
            <person name="Persoh D."/>
            <person name="Salamov A."/>
            <person name="Sun H."/>
            <person name="Lipzen A."/>
            <person name="Wasser S.P."/>
            <person name="Rambold G."/>
            <person name="Grigoriev I.V."/>
            <person name="Nevo E."/>
        </authorList>
    </citation>
    <scope>NUCLEOTIDE SEQUENCE [LARGE SCALE GENOMIC DNA]</scope>
    <source>
        <strain evidence="4">CBS 135680</strain>
    </source>
</reference>
<dbReference type="GeneID" id="63701311"/>
<dbReference type="EMBL" id="KK088415">
    <property type="protein sequence ID" value="EYE97767.1"/>
    <property type="molecule type" value="Genomic_DNA"/>
</dbReference>
<evidence type="ECO:0000259" key="2">
    <source>
        <dbReference type="Pfam" id="PF02826"/>
    </source>
</evidence>
<sequence>MHLPEHFILFLNPVRHAIYFLQQLPKIARTELVTSKSRDEFFSDLQGKYKDITIIYRTSVSGAITGKFEADLIHHLLATCNYICHNGAGYDQMTSMHAQKKGLDFGHNQQGRILNILGMERIGCAIKKRVEPFIVQTRYHNPTGAEYVTFEKLLSKSDIASINIPPIPNTKGFIDVKEIAQMKDGAMLVKTARGAMIDKAAMADKLYCGKIASVGLDVYENELVANVKLVRNVRALLNARKAVLGERMLSPVPEHVHFPLSG</sequence>
<dbReference type="Gene3D" id="3.40.50.720">
    <property type="entry name" value="NAD(P)-binding Rossmann-like Domain"/>
    <property type="match status" value="2"/>
</dbReference>
<dbReference type="Pfam" id="PF02826">
    <property type="entry name" value="2-Hacid_dh_C"/>
    <property type="match status" value="1"/>
</dbReference>
<accession>A0A017SLD8</accession>
<dbReference type="InterPro" id="IPR006140">
    <property type="entry name" value="D-isomer_DH_NAD-bd"/>
</dbReference>
<evidence type="ECO:0000313" key="3">
    <source>
        <dbReference type="EMBL" id="EYE97767.1"/>
    </source>
</evidence>
<dbReference type="PANTHER" id="PTHR10996:SF269">
    <property type="entry name" value="HYPOTHETICAL D-ISOMER SPECIFIC 2-HYDROXYACID DEHYDROGENASE (EUROFUNG)"/>
    <property type="match status" value="1"/>
</dbReference>
<protein>
    <submittedName>
        <fullName evidence="3">NAD(P)-binding protein</fullName>
    </submittedName>
</protein>
<dbReference type="InterPro" id="IPR050223">
    <property type="entry name" value="D-isomer_2-hydroxyacid_DH"/>
</dbReference>
<dbReference type="GO" id="GO:0030267">
    <property type="term" value="F:glyoxylate reductase (NADPH) activity"/>
    <property type="evidence" value="ECO:0007669"/>
    <property type="project" value="TreeGrafter"/>
</dbReference>
<dbReference type="GO" id="GO:0051287">
    <property type="term" value="F:NAD binding"/>
    <property type="evidence" value="ECO:0007669"/>
    <property type="project" value="InterPro"/>
</dbReference>
<dbReference type="RefSeq" id="XP_040641455.1">
    <property type="nucleotide sequence ID" value="XM_040786187.1"/>
</dbReference>
<dbReference type="AlphaFoldDB" id="A0A017SLD8"/>
<dbReference type="HOGENOM" id="CLU_1061654_0_0_1"/>
<dbReference type="InterPro" id="IPR036291">
    <property type="entry name" value="NAD(P)-bd_dom_sf"/>
</dbReference>
<feature type="domain" description="D-isomer specific 2-hydroxyacid dehydrogenase NAD-binding" evidence="2">
    <location>
        <begin position="94"/>
        <end position="231"/>
    </location>
</feature>
<evidence type="ECO:0000313" key="4">
    <source>
        <dbReference type="Proteomes" id="UP000019804"/>
    </source>
</evidence>